<protein>
    <submittedName>
        <fullName evidence="1">Uncharacterized protein</fullName>
    </submittedName>
</protein>
<accession>A0A5B7FYR6</accession>
<dbReference type="EMBL" id="VSRR010009603">
    <property type="protein sequence ID" value="MPC50587.1"/>
    <property type="molecule type" value="Genomic_DNA"/>
</dbReference>
<comment type="caution">
    <text evidence="1">The sequence shown here is derived from an EMBL/GenBank/DDBJ whole genome shotgun (WGS) entry which is preliminary data.</text>
</comment>
<dbReference type="Proteomes" id="UP000324222">
    <property type="component" value="Unassembled WGS sequence"/>
</dbReference>
<keyword evidence="2" id="KW-1185">Reference proteome</keyword>
<name>A0A5B7FYR6_PORTR</name>
<dbReference type="AlphaFoldDB" id="A0A5B7FYR6"/>
<reference evidence="1 2" key="1">
    <citation type="submission" date="2019-05" db="EMBL/GenBank/DDBJ databases">
        <title>Another draft genome of Portunus trituberculatus and its Hox gene families provides insights of decapod evolution.</title>
        <authorList>
            <person name="Jeong J.-H."/>
            <person name="Song I."/>
            <person name="Kim S."/>
            <person name="Choi T."/>
            <person name="Kim D."/>
            <person name="Ryu S."/>
            <person name="Kim W."/>
        </authorList>
    </citation>
    <scope>NUCLEOTIDE SEQUENCE [LARGE SCALE GENOMIC DNA]</scope>
    <source>
        <tissue evidence="1">Muscle</tissue>
    </source>
</reference>
<dbReference type="OrthoDB" id="6373217at2759"/>
<evidence type="ECO:0000313" key="2">
    <source>
        <dbReference type="Proteomes" id="UP000324222"/>
    </source>
</evidence>
<evidence type="ECO:0000313" key="1">
    <source>
        <dbReference type="EMBL" id="MPC50587.1"/>
    </source>
</evidence>
<proteinExistence type="predicted"/>
<sequence length="234" mass="25419">MHSSTATLLSMGHFDACLNNYPLRAAHTFWSSQLKVIVSVVLGVAFGAQVFPRDTPEVEAARNAFIAEYNRLARLAALAPDIHIYHRDRVMDPVTNVPQAINPPTFNAFSFSANLGTNEHFVPGPNIFPGATHMAGHLAGHQAAPTHKPVLKHAPRPMVTAAPHRFTAVSQTPLFDLAAEEPIMRWTGPFADEVPAGLSGHVSETPSVVAAKAAHFRAHADYWNQANRNTATQR</sequence>
<organism evidence="1 2">
    <name type="scientific">Portunus trituberculatus</name>
    <name type="common">Swimming crab</name>
    <name type="synonym">Neptunus trituberculatus</name>
    <dbReference type="NCBI Taxonomy" id="210409"/>
    <lineage>
        <taxon>Eukaryota</taxon>
        <taxon>Metazoa</taxon>
        <taxon>Ecdysozoa</taxon>
        <taxon>Arthropoda</taxon>
        <taxon>Crustacea</taxon>
        <taxon>Multicrustacea</taxon>
        <taxon>Malacostraca</taxon>
        <taxon>Eumalacostraca</taxon>
        <taxon>Eucarida</taxon>
        <taxon>Decapoda</taxon>
        <taxon>Pleocyemata</taxon>
        <taxon>Brachyura</taxon>
        <taxon>Eubrachyura</taxon>
        <taxon>Portunoidea</taxon>
        <taxon>Portunidae</taxon>
        <taxon>Portuninae</taxon>
        <taxon>Portunus</taxon>
    </lineage>
</organism>
<gene>
    <name evidence="1" type="ORF">E2C01_044416</name>
</gene>